<keyword evidence="2" id="KW-0378">Hydrolase</keyword>
<organism evidence="2 3">
    <name type="scientific">Dactylosporangium salmoneum</name>
    <dbReference type="NCBI Taxonomy" id="53361"/>
    <lineage>
        <taxon>Bacteria</taxon>
        <taxon>Bacillati</taxon>
        <taxon>Actinomycetota</taxon>
        <taxon>Actinomycetes</taxon>
        <taxon>Micromonosporales</taxon>
        <taxon>Micromonosporaceae</taxon>
        <taxon>Dactylosporangium</taxon>
    </lineage>
</organism>
<dbReference type="SUPFAM" id="SSF53474">
    <property type="entry name" value="alpha/beta-Hydrolases"/>
    <property type="match status" value="1"/>
</dbReference>
<sequence length="253" mass="25437">MPTVTSADGTAIGYESTGAGPALVLVDGAMCYRAAGPMRPLAALLREHFTVVTYDRRGRGESGDTPPFDPQREVEDLQAVVGAAGGSARVSTMSSGGAVGLAAAAQGSGITALAVYEPPFVGPDPAYSARLAELLAAGRRGDAVALFMGKVGMPAEAIAGFRASPAFATLEAIAPTLAYDDAALAPGRVRPEVAASVVVPAVVIAGGASPAWLCDAARETAAALPWATFEVLDGQTHDVDPAALAPLLIKLLG</sequence>
<gene>
    <name evidence="2" type="ORF">GCM10010170_045050</name>
</gene>
<evidence type="ECO:0000313" key="2">
    <source>
        <dbReference type="EMBL" id="GAA2353624.1"/>
    </source>
</evidence>
<evidence type="ECO:0000259" key="1">
    <source>
        <dbReference type="Pfam" id="PF12697"/>
    </source>
</evidence>
<dbReference type="InterPro" id="IPR029058">
    <property type="entry name" value="AB_hydrolase_fold"/>
</dbReference>
<keyword evidence="3" id="KW-1185">Reference proteome</keyword>
<dbReference type="Gene3D" id="3.40.50.1820">
    <property type="entry name" value="alpha/beta hydrolase"/>
    <property type="match status" value="1"/>
</dbReference>
<dbReference type="GO" id="GO:0016787">
    <property type="term" value="F:hydrolase activity"/>
    <property type="evidence" value="ECO:0007669"/>
    <property type="project" value="UniProtKB-KW"/>
</dbReference>
<proteinExistence type="predicted"/>
<dbReference type="Pfam" id="PF12697">
    <property type="entry name" value="Abhydrolase_6"/>
    <property type="match status" value="1"/>
</dbReference>
<name>A0ABN3GKC3_9ACTN</name>
<reference evidence="3" key="1">
    <citation type="journal article" date="2019" name="Int. J. Syst. Evol. Microbiol.">
        <title>The Global Catalogue of Microorganisms (GCM) 10K type strain sequencing project: providing services to taxonomists for standard genome sequencing and annotation.</title>
        <authorList>
            <consortium name="The Broad Institute Genomics Platform"/>
            <consortium name="The Broad Institute Genome Sequencing Center for Infectious Disease"/>
            <person name="Wu L."/>
            <person name="Ma J."/>
        </authorList>
    </citation>
    <scope>NUCLEOTIDE SEQUENCE [LARGE SCALE GENOMIC DNA]</scope>
    <source>
        <strain evidence="3">JCM 3272</strain>
    </source>
</reference>
<dbReference type="RefSeq" id="WP_344614428.1">
    <property type="nucleotide sequence ID" value="NZ_BAAARV010000033.1"/>
</dbReference>
<protein>
    <submittedName>
        <fullName evidence="2">Alpha/beta hydrolase</fullName>
    </submittedName>
</protein>
<dbReference type="EMBL" id="BAAARV010000033">
    <property type="protein sequence ID" value="GAA2353624.1"/>
    <property type="molecule type" value="Genomic_DNA"/>
</dbReference>
<comment type="caution">
    <text evidence="2">The sequence shown here is derived from an EMBL/GenBank/DDBJ whole genome shotgun (WGS) entry which is preliminary data.</text>
</comment>
<dbReference type="Proteomes" id="UP001501444">
    <property type="component" value="Unassembled WGS sequence"/>
</dbReference>
<accession>A0ABN3GKC3</accession>
<feature type="domain" description="AB hydrolase-1" evidence="1">
    <location>
        <begin position="31"/>
        <end position="243"/>
    </location>
</feature>
<dbReference type="InterPro" id="IPR000073">
    <property type="entry name" value="AB_hydrolase_1"/>
</dbReference>
<evidence type="ECO:0000313" key="3">
    <source>
        <dbReference type="Proteomes" id="UP001501444"/>
    </source>
</evidence>